<dbReference type="Pfam" id="PF07879">
    <property type="entry name" value="PHB_acc_N"/>
    <property type="match status" value="1"/>
</dbReference>
<gene>
    <name evidence="2" type="ORF">S12H4_58998</name>
</gene>
<dbReference type="AlphaFoldDB" id="X1UZ92"/>
<name>X1UZ92_9ZZZZ</name>
<feature type="domain" description="PHA accumulation regulator DNA-binding N-terminal" evidence="1">
    <location>
        <begin position="2"/>
        <end position="54"/>
    </location>
</feature>
<comment type="caution">
    <text evidence="2">The sequence shown here is derived from an EMBL/GenBank/DDBJ whole genome shotgun (WGS) entry which is preliminary data.</text>
</comment>
<feature type="non-terminal residue" evidence="2">
    <location>
        <position position="57"/>
    </location>
</feature>
<evidence type="ECO:0000259" key="1">
    <source>
        <dbReference type="Pfam" id="PF07879"/>
    </source>
</evidence>
<protein>
    <recommendedName>
        <fullName evidence="1">PHA accumulation regulator DNA-binding N-terminal domain-containing protein</fullName>
    </recommendedName>
</protein>
<evidence type="ECO:0000313" key="2">
    <source>
        <dbReference type="EMBL" id="GAJ22774.1"/>
    </source>
</evidence>
<organism evidence="2">
    <name type="scientific">marine sediment metagenome</name>
    <dbReference type="NCBI Taxonomy" id="412755"/>
    <lineage>
        <taxon>unclassified sequences</taxon>
        <taxon>metagenomes</taxon>
        <taxon>ecological metagenomes</taxon>
    </lineage>
</organism>
<accession>X1UZ92</accession>
<sequence length="57" mass="7033">MIIKKYKNRKYYCIDKSKFVDLNFIIGLIKRKEEFIIVNNRNDDITEQVLLKLLRRE</sequence>
<reference evidence="2" key="1">
    <citation type="journal article" date="2014" name="Front. Microbiol.">
        <title>High frequency of phylogenetically diverse reductive dehalogenase-homologous genes in deep subseafloor sedimentary metagenomes.</title>
        <authorList>
            <person name="Kawai M."/>
            <person name="Futagami T."/>
            <person name="Toyoda A."/>
            <person name="Takaki Y."/>
            <person name="Nishi S."/>
            <person name="Hori S."/>
            <person name="Arai W."/>
            <person name="Tsubouchi T."/>
            <person name="Morono Y."/>
            <person name="Uchiyama I."/>
            <person name="Ito T."/>
            <person name="Fujiyama A."/>
            <person name="Inagaki F."/>
            <person name="Takami H."/>
        </authorList>
    </citation>
    <scope>NUCLEOTIDE SEQUENCE</scope>
    <source>
        <strain evidence="2">Expedition CK06-06</strain>
    </source>
</reference>
<proteinExistence type="predicted"/>
<dbReference type="EMBL" id="BARW01038444">
    <property type="protein sequence ID" value="GAJ22774.1"/>
    <property type="molecule type" value="Genomic_DNA"/>
</dbReference>
<dbReference type="InterPro" id="IPR012909">
    <property type="entry name" value="PHA_DNA-bd_N"/>
</dbReference>